<evidence type="ECO:0008006" key="3">
    <source>
        <dbReference type="Google" id="ProtNLM"/>
    </source>
</evidence>
<sequence length="57" mass="6421">MMNKLNTVGSRFILLFCAITIPLLLILFLVGSYSKSVVLTQVANSYQNLVKLKFRSL</sequence>
<dbReference type="Proteomes" id="UP001596047">
    <property type="component" value="Unassembled WGS sequence"/>
</dbReference>
<keyword evidence="2" id="KW-1185">Reference proteome</keyword>
<organism evidence="1 2">
    <name type="scientific">Paenibacillus solisilvae</name>
    <dbReference type="NCBI Taxonomy" id="2486751"/>
    <lineage>
        <taxon>Bacteria</taxon>
        <taxon>Bacillati</taxon>
        <taxon>Bacillota</taxon>
        <taxon>Bacilli</taxon>
        <taxon>Bacillales</taxon>
        <taxon>Paenibacillaceae</taxon>
        <taxon>Paenibacillus</taxon>
    </lineage>
</organism>
<comment type="caution">
    <text evidence="1">The sequence shown here is derived from an EMBL/GenBank/DDBJ whole genome shotgun (WGS) entry which is preliminary data.</text>
</comment>
<accession>A0ABW0W3S0</accession>
<gene>
    <name evidence="1" type="ORF">ACFPYJ_22820</name>
</gene>
<protein>
    <recommendedName>
        <fullName evidence="3">Methyl-accepting chemotaxis protein</fullName>
    </recommendedName>
</protein>
<evidence type="ECO:0000313" key="1">
    <source>
        <dbReference type="EMBL" id="MFC5651902.1"/>
    </source>
</evidence>
<proteinExistence type="predicted"/>
<evidence type="ECO:0000313" key="2">
    <source>
        <dbReference type="Proteomes" id="UP001596047"/>
    </source>
</evidence>
<reference evidence="2" key="1">
    <citation type="journal article" date="2019" name="Int. J. Syst. Evol. Microbiol.">
        <title>The Global Catalogue of Microorganisms (GCM) 10K type strain sequencing project: providing services to taxonomists for standard genome sequencing and annotation.</title>
        <authorList>
            <consortium name="The Broad Institute Genomics Platform"/>
            <consortium name="The Broad Institute Genome Sequencing Center for Infectious Disease"/>
            <person name="Wu L."/>
            <person name="Ma J."/>
        </authorList>
    </citation>
    <scope>NUCLEOTIDE SEQUENCE [LARGE SCALE GENOMIC DNA]</scope>
    <source>
        <strain evidence="2">CGMCC 1.3240</strain>
    </source>
</reference>
<dbReference type="EMBL" id="JBHSOW010000081">
    <property type="protein sequence ID" value="MFC5651902.1"/>
    <property type="molecule type" value="Genomic_DNA"/>
</dbReference>
<dbReference type="RefSeq" id="WP_379190535.1">
    <property type="nucleotide sequence ID" value="NZ_JBHSOW010000081.1"/>
</dbReference>
<name>A0ABW0W3S0_9BACL</name>